<accession>A0A0A9F0V8</accession>
<reference evidence="2" key="1">
    <citation type="submission" date="2014-09" db="EMBL/GenBank/DDBJ databases">
        <authorList>
            <person name="Magalhaes I.L.F."/>
            <person name="Oliveira U."/>
            <person name="Santos F.R."/>
            <person name="Vidigal T.H.D.A."/>
            <person name="Brescovit A.D."/>
            <person name="Santos A.J."/>
        </authorList>
    </citation>
    <scope>NUCLEOTIDE SEQUENCE</scope>
    <source>
        <tissue evidence="2">Shoot tissue taken approximately 20 cm above the soil surface</tissue>
    </source>
</reference>
<reference evidence="2" key="2">
    <citation type="journal article" date="2015" name="Data Brief">
        <title>Shoot transcriptome of the giant reed, Arundo donax.</title>
        <authorList>
            <person name="Barrero R.A."/>
            <person name="Guerrero F.D."/>
            <person name="Moolhuijzen P."/>
            <person name="Goolsby J.A."/>
            <person name="Tidwell J."/>
            <person name="Bellgard S.E."/>
            <person name="Bellgard M.I."/>
        </authorList>
    </citation>
    <scope>NUCLEOTIDE SEQUENCE</scope>
    <source>
        <tissue evidence="2">Shoot tissue taken approximately 20 cm above the soil surface</tissue>
    </source>
</reference>
<evidence type="ECO:0000256" key="1">
    <source>
        <dbReference type="SAM" id="MobiDB-lite"/>
    </source>
</evidence>
<feature type="region of interest" description="Disordered" evidence="1">
    <location>
        <begin position="1"/>
        <end position="25"/>
    </location>
</feature>
<sequence length="25" mass="2719">MVVVGARGESRERRMASWISISSGP</sequence>
<name>A0A0A9F0V8_ARUDO</name>
<dbReference type="AlphaFoldDB" id="A0A0A9F0V8"/>
<evidence type="ECO:0000313" key="2">
    <source>
        <dbReference type="EMBL" id="JAE01933.1"/>
    </source>
</evidence>
<dbReference type="EMBL" id="GBRH01195963">
    <property type="protein sequence ID" value="JAE01933.1"/>
    <property type="molecule type" value="Transcribed_RNA"/>
</dbReference>
<protein>
    <submittedName>
        <fullName evidence="2">Uncharacterized protein</fullName>
    </submittedName>
</protein>
<proteinExistence type="predicted"/>
<organism evidence="2">
    <name type="scientific">Arundo donax</name>
    <name type="common">Giant reed</name>
    <name type="synonym">Donax arundinaceus</name>
    <dbReference type="NCBI Taxonomy" id="35708"/>
    <lineage>
        <taxon>Eukaryota</taxon>
        <taxon>Viridiplantae</taxon>
        <taxon>Streptophyta</taxon>
        <taxon>Embryophyta</taxon>
        <taxon>Tracheophyta</taxon>
        <taxon>Spermatophyta</taxon>
        <taxon>Magnoliopsida</taxon>
        <taxon>Liliopsida</taxon>
        <taxon>Poales</taxon>
        <taxon>Poaceae</taxon>
        <taxon>PACMAD clade</taxon>
        <taxon>Arundinoideae</taxon>
        <taxon>Arundineae</taxon>
        <taxon>Arundo</taxon>
    </lineage>
</organism>